<evidence type="ECO:0000256" key="9">
    <source>
        <dbReference type="ARBA" id="ARBA00023203"/>
    </source>
</evidence>
<evidence type="ECO:0000256" key="11">
    <source>
        <dbReference type="SAM" id="MobiDB-lite"/>
    </source>
</evidence>
<accession>A0A674CVQ4</accession>
<evidence type="ECO:0000256" key="5">
    <source>
        <dbReference type="ARBA" id="ARBA00022490"/>
    </source>
</evidence>
<keyword evidence="15" id="KW-1185">Reference proteome</keyword>
<dbReference type="Pfam" id="PF00596">
    <property type="entry name" value="Aldolase_II"/>
    <property type="match status" value="1"/>
</dbReference>
<dbReference type="InterPro" id="IPR036409">
    <property type="entry name" value="Aldolase_II/adducin_N_sf"/>
</dbReference>
<dbReference type="Ensembl" id="ENSSTUT00000093143.1">
    <property type="protein sequence ID" value="ENSSTUP00000087518.1"/>
    <property type="gene ID" value="ENSSTUG00000037470.1"/>
</dbReference>
<dbReference type="SUPFAM" id="SSF53639">
    <property type="entry name" value="AraD/HMP-PK domain-like"/>
    <property type="match status" value="1"/>
</dbReference>
<keyword evidence="7" id="KW-0112">Calmodulin-binding</keyword>
<gene>
    <name evidence="14" type="primary">ADD3</name>
    <name evidence="14" type="synonym">LOC115153229</name>
</gene>
<evidence type="ECO:0000313" key="15">
    <source>
        <dbReference type="Proteomes" id="UP000472277"/>
    </source>
</evidence>
<proteinExistence type="inferred from homology"/>
<reference evidence="14" key="1">
    <citation type="submission" date="2025-08" db="UniProtKB">
        <authorList>
            <consortium name="Ensembl"/>
        </authorList>
    </citation>
    <scope>IDENTIFICATION</scope>
</reference>
<evidence type="ECO:0000256" key="1">
    <source>
        <dbReference type="ARBA" id="ARBA00004245"/>
    </source>
</evidence>
<dbReference type="Gene3D" id="3.40.225.10">
    <property type="entry name" value="Class II aldolase/adducin N-terminal domain"/>
    <property type="match status" value="1"/>
</dbReference>
<comment type="subcellular location">
    <subcellularLocation>
        <location evidence="2">Cell membrane</location>
        <topology evidence="2">Peripheral membrane protein</topology>
        <orientation evidence="2">Cytoplasmic side</orientation>
    </subcellularLocation>
    <subcellularLocation>
        <location evidence="1">Cytoplasm</location>
        <location evidence="1">Cytoskeleton</location>
    </subcellularLocation>
</comment>
<dbReference type="PANTHER" id="PTHR10672:SF5">
    <property type="entry name" value="GAMMA-ADDUCIN"/>
    <property type="match status" value="1"/>
</dbReference>
<dbReference type="PANTHER" id="PTHR10672">
    <property type="entry name" value="ADDUCIN"/>
    <property type="match status" value="1"/>
</dbReference>
<evidence type="ECO:0000256" key="2">
    <source>
        <dbReference type="ARBA" id="ARBA00004413"/>
    </source>
</evidence>
<dbReference type="GO" id="GO:0005886">
    <property type="term" value="C:plasma membrane"/>
    <property type="evidence" value="ECO:0007669"/>
    <property type="project" value="UniProtKB-SubCell"/>
</dbReference>
<organism evidence="14 15">
    <name type="scientific">Salmo trutta</name>
    <name type="common">Brown trout</name>
    <dbReference type="NCBI Taxonomy" id="8032"/>
    <lineage>
        <taxon>Eukaryota</taxon>
        <taxon>Metazoa</taxon>
        <taxon>Chordata</taxon>
        <taxon>Craniata</taxon>
        <taxon>Vertebrata</taxon>
        <taxon>Euteleostomi</taxon>
        <taxon>Actinopterygii</taxon>
        <taxon>Neopterygii</taxon>
        <taxon>Teleostei</taxon>
        <taxon>Protacanthopterygii</taxon>
        <taxon>Salmoniformes</taxon>
        <taxon>Salmonidae</taxon>
        <taxon>Salmoninae</taxon>
        <taxon>Salmo</taxon>
    </lineage>
</organism>
<evidence type="ECO:0000256" key="8">
    <source>
        <dbReference type="ARBA" id="ARBA00023136"/>
    </source>
</evidence>
<evidence type="ECO:0000256" key="6">
    <source>
        <dbReference type="ARBA" id="ARBA00022553"/>
    </source>
</evidence>
<sequence length="650" mass="73265">MSLVEIRHAVGSMTLSLSSTDSKERYFDRVDESDPEYLRSRNMSPEIQQDFNMMEQKKRVTQILQSPVCLLFFMSMLMCVHSTAIFIIWLQTIKWPEKFFSSRSRPMSLALSPSFTKGEKQCRCKLASVYRLVDLFSWAHFTSSYITVRVSKEQDHVLIIPQGLSFTEVTAGNLVKVNMIGDVVDQGSTYLEVDHSGLSPHAAVYSMRPDVKCIIHIHTSATAAVSSMKCGILPISQEALVLGDVAYFGYQGCLDDQEEKVEFQKALGPTAKVLVLRNHGLVALGETIEEAFHYIYHSQQACEIQVSALRCSAGVENLVLLDRERLKPMTHGVAAAGVTVDSEVKWKVGEAEFESLMRMLDNLGYRTGFTYHHPIVREKIRTKNDVEIPATVYTVPLQDSDLGQRNPFNFLVQKQQRERARWLNSPNSYLKVNVPERSLSGECSPRTKTMWMKSEETSNGTGTSIKIEDPNQFVPLNTNPTDVLEKRNWIRQQNTVDHMTPGPKSHLLASIVVDTIPGPDEEQMRSLPPNPFSELTEKVLKEYKSVVERRQLGQDDADEMTTFDESTISLSLSPLVSPAKEIIPNGKDYMEELEEKLNIKVSKLSISTTETVEISITTSEKSGGDKTPDSQTKSPKKKNKFRTPSFLKMN</sequence>
<dbReference type="SMART" id="SM01007">
    <property type="entry name" value="Aldolase_II"/>
    <property type="match status" value="1"/>
</dbReference>
<keyword evidence="9" id="KW-0009">Actin-binding</keyword>
<evidence type="ECO:0000256" key="12">
    <source>
        <dbReference type="SAM" id="Phobius"/>
    </source>
</evidence>
<dbReference type="GO" id="GO:0005516">
    <property type="term" value="F:calmodulin binding"/>
    <property type="evidence" value="ECO:0007669"/>
    <property type="project" value="UniProtKB-KW"/>
</dbReference>
<feature type="region of interest" description="Disordered" evidence="11">
    <location>
        <begin position="610"/>
        <end position="650"/>
    </location>
</feature>
<comment type="similarity">
    <text evidence="3">Belongs to the aldolase class II family. Adducin subfamily.</text>
</comment>
<dbReference type="InterPro" id="IPR001303">
    <property type="entry name" value="Aldolase_II/adducin_N"/>
</dbReference>
<dbReference type="GO" id="GO:0051016">
    <property type="term" value="P:barbed-end actin filament capping"/>
    <property type="evidence" value="ECO:0007669"/>
    <property type="project" value="TreeGrafter"/>
</dbReference>
<keyword evidence="6" id="KW-0597">Phosphoprotein</keyword>
<evidence type="ECO:0000256" key="10">
    <source>
        <dbReference type="ARBA" id="ARBA00023212"/>
    </source>
</evidence>
<dbReference type="GO" id="GO:0014069">
    <property type="term" value="C:postsynaptic density"/>
    <property type="evidence" value="ECO:0007669"/>
    <property type="project" value="TreeGrafter"/>
</dbReference>
<keyword evidence="10" id="KW-0206">Cytoskeleton</keyword>
<keyword evidence="12" id="KW-1133">Transmembrane helix</keyword>
<feature type="region of interest" description="Disordered" evidence="11">
    <location>
        <begin position="454"/>
        <end position="479"/>
    </location>
</feature>
<evidence type="ECO:0000313" key="14">
    <source>
        <dbReference type="Ensembl" id="ENSSTUP00000087518.1"/>
    </source>
</evidence>
<dbReference type="FunFam" id="3.40.225.10:FF:000004">
    <property type="entry name" value="gamma-adducin isoform X1"/>
    <property type="match status" value="1"/>
</dbReference>
<keyword evidence="8 12" id="KW-0472">Membrane</keyword>
<feature type="transmembrane region" description="Helical" evidence="12">
    <location>
        <begin position="68"/>
        <end position="90"/>
    </location>
</feature>
<dbReference type="GeneTree" id="ENSGT00940000155257"/>
<feature type="domain" description="Class II aldolase/adducin N-terminal" evidence="13">
    <location>
        <begin position="124"/>
        <end position="306"/>
    </location>
</feature>
<dbReference type="GO" id="GO:0005856">
    <property type="term" value="C:cytoskeleton"/>
    <property type="evidence" value="ECO:0007669"/>
    <property type="project" value="UniProtKB-SubCell"/>
</dbReference>
<evidence type="ECO:0000259" key="13">
    <source>
        <dbReference type="SMART" id="SM01007"/>
    </source>
</evidence>
<feature type="compositionally biased region" description="Low complexity" evidence="11">
    <location>
        <begin position="610"/>
        <end position="621"/>
    </location>
</feature>
<dbReference type="GO" id="GO:0051015">
    <property type="term" value="F:actin filament binding"/>
    <property type="evidence" value="ECO:0007669"/>
    <property type="project" value="TreeGrafter"/>
</dbReference>
<keyword evidence="5" id="KW-0963">Cytoplasm</keyword>
<dbReference type="Proteomes" id="UP000472277">
    <property type="component" value="Chromosome 18"/>
</dbReference>
<keyword evidence="4" id="KW-1003">Cell membrane</keyword>
<keyword evidence="12" id="KW-0812">Transmembrane</keyword>
<evidence type="ECO:0000256" key="7">
    <source>
        <dbReference type="ARBA" id="ARBA00022860"/>
    </source>
</evidence>
<protein>
    <submittedName>
        <fullName evidence="14">Adducin 3 (gamma) b</fullName>
    </submittedName>
</protein>
<dbReference type="AlphaFoldDB" id="A0A674CVQ4"/>
<name>A0A674CVQ4_SALTR</name>
<evidence type="ECO:0000256" key="4">
    <source>
        <dbReference type="ARBA" id="ARBA00022475"/>
    </source>
</evidence>
<evidence type="ECO:0000256" key="3">
    <source>
        <dbReference type="ARBA" id="ARBA00006274"/>
    </source>
</evidence>
<dbReference type="InterPro" id="IPR051017">
    <property type="entry name" value="Aldolase-II_Adducin_sf"/>
</dbReference>
<reference evidence="14" key="2">
    <citation type="submission" date="2025-09" db="UniProtKB">
        <authorList>
            <consortium name="Ensembl"/>
        </authorList>
    </citation>
    <scope>IDENTIFICATION</scope>
</reference>